<sequence length="274" mass="30261">MATKWLPIDKAIVSSLTGNDKTILNRIEELSNETIPNDDKTLTEFKTYQRQVSKNFNTAISISPFFKGDGSYDDFTYTYFLGAFSDKYRFTKGSGSSIIAERFGLGIEIELKVTNLKTSIKGGFASIGAAIDMELADASYKYHIRSLPDGDFNTLLPPIGQFNSEAIEKFKLLVNKLKQLYKSANGNIDLVAIEILLDEAPMNSNGANAASYYFAAKRLLDDQTLSDAVLSARSSPGRYNEDAIQYVYARCGVKSLNEKPTSTSKDAAKKLINN</sequence>
<name>A0A0E9N416_9BACT</name>
<evidence type="ECO:0000313" key="2">
    <source>
        <dbReference type="Proteomes" id="UP000033121"/>
    </source>
</evidence>
<reference evidence="1 2" key="1">
    <citation type="submission" date="2015-04" db="EMBL/GenBank/DDBJ databases">
        <title>Whole genome shotgun sequence of Flavihumibacter petaseus NBRC 106054.</title>
        <authorList>
            <person name="Miyazawa S."/>
            <person name="Hosoyama A."/>
            <person name="Hashimoto M."/>
            <person name="Noguchi M."/>
            <person name="Tsuchikane K."/>
            <person name="Ohji S."/>
            <person name="Yamazoe A."/>
            <person name="Ichikawa N."/>
            <person name="Kimura A."/>
            <person name="Fujita N."/>
        </authorList>
    </citation>
    <scope>NUCLEOTIDE SEQUENCE [LARGE SCALE GENOMIC DNA]</scope>
    <source>
        <strain evidence="1 2">NBRC 106054</strain>
    </source>
</reference>
<gene>
    <name evidence="1" type="ORF">FPE01S_03_01490</name>
</gene>
<dbReference type="RefSeq" id="WP_046370082.1">
    <property type="nucleotide sequence ID" value="NZ_BBWV01000003.1"/>
</dbReference>
<dbReference type="STRING" id="1220578.FPE01S_03_01490"/>
<proteinExistence type="predicted"/>
<comment type="caution">
    <text evidence="1">The sequence shown here is derived from an EMBL/GenBank/DDBJ whole genome shotgun (WGS) entry which is preliminary data.</text>
</comment>
<dbReference type="Proteomes" id="UP000033121">
    <property type="component" value="Unassembled WGS sequence"/>
</dbReference>
<accession>A0A0E9N416</accession>
<dbReference type="EMBL" id="BBWV01000003">
    <property type="protein sequence ID" value="GAO44110.1"/>
    <property type="molecule type" value="Genomic_DNA"/>
</dbReference>
<dbReference type="AlphaFoldDB" id="A0A0E9N416"/>
<protein>
    <submittedName>
        <fullName evidence="1">Uncharacterized protein</fullName>
    </submittedName>
</protein>
<evidence type="ECO:0000313" key="1">
    <source>
        <dbReference type="EMBL" id="GAO44110.1"/>
    </source>
</evidence>
<keyword evidence="2" id="KW-1185">Reference proteome</keyword>
<organism evidence="1 2">
    <name type="scientific">Flavihumibacter petaseus NBRC 106054</name>
    <dbReference type="NCBI Taxonomy" id="1220578"/>
    <lineage>
        <taxon>Bacteria</taxon>
        <taxon>Pseudomonadati</taxon>
        <taxon>Bacteroidota</taxon>
        <taxon>Chitinophagia</taxon>
        <taxon>Chitinophagales</taxon>
        <taxon>Chitinophagaceae</taxon>
        <taxon>Flavihumibacter</taxon>
    </lineage>
</organism>